<comment type="similarity">
    <text evidence="1 4 7">Belongs to the aldehyde dehydrogenase family.</text>
</comment>
<keyword evidence="10" id="KW-1185">Reference proteome</keyword>
<dbReference type="PROSITE" id="PS00687">
    <property type="entry name" value="ALDEHYDE_DEHYDR_GLU"/>
    <property type="match status" value="1"/>
</dbReference>
<dbReference type="EMBL" id="CP035807">
    <property type="protein sequence ID" value="QEN04125.1"/>
    <property type="molecule type" value="Genomic_DNA"/>
</dbReference>
<dbReference type="AlphaFoldDB" id="A0A5C1Q7W1"/>
<feature type="active site" evidence="5">
    <location>
        <position position="243"/>
    </location>
</feature>
<dbReference type="KEGG" id="sper:EW093_05220"/>
<dbReference type="InterPro" id="IPR016161">
    <property type="entry name" value="Ald_DH/histidinol_DH"/>
</dbReference>
<organism evidence="9 10">
    <name type="scientific">Thiospirochaeta perfilievii</name>
    <dbReference type="NCBI Taxonomy" id="252967"/>
    <lineage>
        <taxon>Bacteria</taxon>
        <taxon>Pseudomonadati</taxon>
        <taxon>Spirochaetota</taxon>
        <taxon>Spirochaetia</taxon>
        <taxon>Spirochaetales</taxon>
        <taxon>Spirochaetaceae</taxon>
        <taxon>Thiospirochaeta</taxon>
    </lineage>
</organism>
<protein>
    <recommendedName>
        <fullName evidence="4">Aldehyde dehydrogenase</fullName>
    </recommendedName>
</protein>
<evidence type="ECO:0000256" key="4">
    <source>
        <dbReference type="PIRNR" id="PIRNR036492"/>
    </source>
</evidence>
<reference evidence="9 10" key="2">
    <citation type="submission" date="2019-09" db="EMBL/GenBank/DDBJ databases">
        <title>Complete Genome Sequence and Methylome Analysis of free living Spirochaetas.</title>
        <authorList>
            <person name="Leshcheva N."/>
            <person name="Mikheeva N."/>
        </authorList>
    </citation>
    <scope>NUCLEOTIDE SEQUENCE [LARGE SCALE GENOMIC DNA]</scope>
    <source>
        <strain evidence="9 10">P</strain>
    </source>
</reference>
<dbReference type="FunFam" id="3.40.605.10:FF:000004">
    <property type="entry name" value="Aldehyde dehydrogenase"/>
    <property type="match status" value="1"/>
</dbReference>
<evidence type="ECO:0000256" key="7">
    <source>
        <dbReference type="RuleBase" id="RU003345"/>
    </source>
</evidence>
<dbReference type="OrthoDB" id="9762913at2"/>
<evidence type="ECO:0000256" key="6">
    <source>
        <dbReference type="PROSITE-ProRule" id="PRU10007"/>
    </source>
</evidence>
<dbReference type="RefSeq" id="WP_149567382.1">
    <property type="nucleotide sequence ID" value="NZ_CP035807.1"/>
</dbReference>
<dbReference type="GO" id="GO:0006081">
    <property type="term" value="P:aldehyde metabolic process"/>
    <property type="evidence" value="ECO:0007669"/>
    <property type="project" value="InterPro"/>
</dbReference>
<feature type="active site" evidence="5 6">
    <location>
        <position position="209"/>
    </location>
</feature>
<reference evidence="9 10" key="1">
    <citation type="submission" date="2019-02" db="EMBL/GenBank/DDBJ databases">
        <authorList>
            <person name="Fomenkov A."/>
            <person name="Dubinina G."/>
            <person name="Grabovich M."/>
            <person name="Vincze T."/>
            <person name="Roberts R.J."/>
        </authorList>
    </citation>
    <scope>NUCLEOTIDE SEQUENCE [LARGE SCALE GENOMIC DNA]</scope>
    <source>
        <strain evidence="9 10">P</strain>
    </source>
</reference>
<gene>
    <name evidence="9" type="ORF">EW093_05220</name>
</gene>
<dbReference type="InterPro" id="IPR016160">
    <property type="entry name" value="Ald_DH_CS_CYS"/>
</dbReference>
<evidence type="ECO:0000259" key="8">
    <source>
        <dbReference type="Pfam" id="PF00171"/>
    </source>
</evidence>
<dbReference type="PROSITE" id="PS00070">
    <property type="entry name" value="ALDEHYDE_DEHYDR_CYS"/>
    <property type="match status" value="1"/>
</dbReference>
<dbReference type="InterPro" id="IPR016162">
    <property type="entry name" value="Ald_DH_N"/>
</dbReference>
<dbReference type="Gene3D" id="3.40.605.10">
    <property type="entry name" value="Aldehyde Dehydrogenase, Chain A, domain 1"/>
    <property type="match status" value="1"/>
</dbReference>
<dbReference type="InterPro" id="IPR015590">
    <property type="entry name" value="Aldehyde_DH_dom"/>
</dbReference>
<proteinExistence type="inferred from homology"/>
<dbReference type="PIRSF" id="PIRSF036492">
    <property type="entry name" value="ALDH"/>
    <property type="match status" value="1"/>
</dbReference>
<sequence length="456" mass="51476">MNIDKIIEDQRSFFNNGNTLTLKFRIDALNKLKESILYYENDIYTALDKDLNKSRLESYLTEIQMVLSEIKLTTKKLKRWMKPKRVSPGILNFPSKALIKPDPYGVALIISPWNYPFQLLFSPLVGAIAGGNTVLLKPSEISVATTEVSEKIIKRAFDPEYIAVLTGGVEVTTQLLSNKTDYIFFTGSTPVGKIVATAAARHLTPFTLELGGKSPCIIDKEVNLNRAVKRIVWGKLLNGGQTCVAPDYIYIHKDIKKTFIQKFIQFTTEFYGDNPISSNNYCKIISENHFKRLVNLLDDGQIVYGGESNKESLKINPTLIENCSDDSPIMVNEIFGPIFPIKTFENIEEVPVYIRKQGKPLALYIFSKNRKNIEYILNRTTSGGVSINDTISHLIPHDLPFGGVGESGNGAYHGYESFNTFTHSKSILKKGDFDPKLKFPPYSNEHKTIKLFKKFF</sequence>
<evidence type="ECO:0000256" key="1">
    <source>
        <dbReference type="ARBA" id="ARBA00009986"/>
    </source>
</evidence>
<dbReference type="Proteomes" id="UP000323824">
    <property type="component" value="Chromosome"/>
</dbReference>
<evidence type="ECO:0000313" key="9">
    <source>
        <dbReference type="EMBL" id="QEN04125.1"/>
    </source>
</evidence>
<dbReference type="PANTHER" id="PTHR43570:SF16">
    <property type="entry name" value="ALDEHYDE DEHYDROGENASE TYPE III, ISOFORM Q"/>
    <property type="match status" value="1"/>
</dbReference>
<dbReference type="SUPFAM" id="SSF53720">
    <property type="entry name" value="ALDH-like"/>
    <property type="match status" value="1"/>
</dbReference>
<dbReference type="GO" id="GO:0004029">
    <property type="term" value="F:aldehyde dehydrogenase (NAD+) activity"/>
    <property type="evidence" value="ECO:0007669"/>
    <property type="project" value="TreeGrafter"/>
</dbReference>
<name>A0A5C1Q7W1_9SPIO</name>
<evidence type="ECO:0000256" key="5">
    <source>
        <dbReference type="PIRSR" id="PIRSR036492-1"/>
    </source>
</evidence>
<dbReference type="InterPro" id="IPR029510">
    <property type="entry name" value="Ald_DH_CS_GLU"/>
</dbReference>
<dbReference type="InterPro" id="IPR016163">
    <property type="entry name" value="Ald_DH_C"/>
</dbReference>
<dbReference type="Gene3D" id="3.40.309.10">
    <property type="entry name" value="Aldehyde Dehydrogenase, Chain A, domain 2"/>
    <property type="match status" value="1"/>
</dbReference>
<dbReference type="FunFam" id="3.40.309.10:FF:000003">
    <property type="entry name" value="Aldehyde dehydrogenase"/>
    <property type="match status" value="1"/>
</dbReference>
<feature type="domain" description="Aldehyde dehydrogenase" evidence="8">
    <location>
        <begin position="2"/>
        <end position="427"/>
    </location>
</feature>
<dbReference type="GO" id="GO:0005737">
    <property type="term" value="C:cytoplasm"/>
    <property type="evidence" value="ECO:0007669"/>
    <property type="project" value="TreeGrafter"/>
</dbReference>
<evidence type="ECO:0000313" key="10">
    <source>
        <dbReference type="Proteomes" id="UP000323824"/>
    </source>
</evidence>
<evidence type="ECO:0000256" key="2">
    <source>
        <dbReference type="ARBA" id="ARBA00023002"/>
    </source>
</evidence>
<dbReference type="InterPro" id="IPR012394">
    <property type="entry name" value="Aldehyde_DH_NAD(P)"/>
</dbReference>
<dbReference type="PANTHER" id="PTHR43570">
    <property type="entry name" value="ALDEHYDE DEHYDROGENASE"/>
    <property type="match status" value="1"/>
</dbReference>
<keyword evidence="2 4" id="KW-0560">Oxidoreductase</keyword>
<dbReference type="Pfam" id="PF00171">
    <property type="entry name" value="Aldedh"/>
    <property type="match status" value="1"/>
</dbReference>
<keyword evidence="3" id="KW-0520">NAD</keyword>
<evidence type="ECO:0000256" key="3">
    <source>
        <dbReference type="ARBA" id="ARBA00023027"/>
    </source>
</evidence>
<dbReference type="CDD" id="cd07136">
    <property type="entry name" value="ALDH_YwdH-P39616"/>
    <property type="match status" value="1"/>
</dbReference>
<accession>A0A5C1Q7W1</accession>